<evidence type="ECO:0000313" key="3">
    <source>
        <dbReference type="Proteomes" id="UP000002601"/>
    </source>
</evidence>
<proteinExistence type="predicted"/>
<feature type="transmembrane region" description="Helical" evidence="1">
    <location>
        <begin position="354"/>
        <end position="372"/>
    </location>
</feature>
<accession>C6BSZ8</accession>
<dbReference type="KEGG" id="dsa:Desal_1640"/>
<dbReference type="HOGENOM" id="CLU_049023_0_0_7"/>
<feature type="transmembrane region" description="Helical" evidence="1">
    <location>
        <begin position="60"/>
        <end position="82"/>
    </location>
</feature>
<feature type="transmembrane region" description="Helical" evidence="1">
    <location>
        <begin position="317"/>
        <end position="342"/>
    </location>
</feature>
<evidence type="ECO:0000256" key="1">
    <source>
        <dbReference type="SAM" id="Phobius"/>
    </source>
</evidence>
<organism evidence="2 3">
    <name type="scientific">Maridesulfovibrio salexigens (strain ATCC 14822 / DSM 2638 / NCIMB 8403 / VKM B-1763)</name>
    <name type="common">Desulfovibrio salexigens</name>
    <dbReference type="NCBI Taxonomy" id="526222"/>
    <lineage>
        <taxon>Bacteria</taxon>
        <taxon>Pseudomonadati</taxon>
        <taxon>Thermodesulfobacteriota</taxon>
        <taxon>Desulfovibrionia</taxon>
        <taxon>Desulfovibrionales</taxon>
        <taxon>Desulfovibrionaceae</taxon>
        <taxon>Maridesulfovibrio</taxon>
    </lineage>
</organism>
<dbReference type="eggNOG" id="ENOG502Z81H">
    <property type="taxonomic scope" value="Bacteria"/>
</dbReference>
<keyword evidence="3" id="KW-1185">Reference proteome</keyword>
<gene>
    <name evidence="2" type="ordered locus">Desal_1640</name>
</gene>
<feature type="transmembrane region" description="Helical" evidence="1">
    <location>
        <begin position="392"/>
        <end position="410"/>
    </location>
</feature>
<evidence type="ECO:0000313" key="2">
    <source>
        <dbReference type="EMBL" id="ACS79702.1"/>
    </source>
</evidence>
<dbReference type="RefSeq" id="WP_015851518.1">
    <property type="nucleotide sequence ID" value="NC_012881.1"/>
</dbReference>
<feature type="transmembrane region" description="Helical" evidence="1">
    <location>
        <begin position="285"/>
        <end position="305"/>
    </location>
</feature>
<evidence type="ECO:0008006" key="4">
    <source>
        <dbReference type="Google" id="ProtNLM"/>
    </source>
</evidence>
<feature type="transmembrane region" description="Helical" evidence="1">
    <location>
        <begin position="94"/>
        <end position="111"/>
    </location>
</feature>
<sequence>MGINSKINNAINKPEELEKIYRSNPRNFKKNYQKAFSNQKDSILFRAWQARLEYAAPNSATLSAIDLAAMLLLCFLAGTILKLPDWANLDNYEILGWMSSLIPLTAMFIYSMHMRGWPRKSTIVGLGISAVIGLVMHFLPVKWNDTFELACLNLPFLLWSFYGFSRISQNWRSTEQRIEFLRFSGEWIIHAGLFFLGGGILLLLTFGLLDILHINSSWIIEDMAIYGLASIPLVAAWATDTYSAARKLVPLLARIFSPLLLVLILGYMGAMAWNTNELFQDRSTLLTYNILLLTVLATAIFTLTGRGEKESGKLATWVISLMVVATVILDLVGICAIGWRIIEFGLTANRLSVLGSNLVVFGNLAVMGSGYLRYHSGKGTLDDVESGLARYLPCYSIWTGFSVLILPWIFRY</sequence>
<protein>
    <recommendedName>
        <fullName evidence="4">DUF4153 domain-containing protein</fullName>
    </recommendedName>
</protein>
<keyword evidence="1" id="KW-0472">Membrane</keyword>
<keyword evidence="1" id="KW-0812">Transmembrane</keyword>
<name>C6BSZ8_MARSD</name>
<feature type="transmembrane region" description="Helical" evidence="1">
    <location>
        <begin position="218"/>
        <end position="239"/>
    </location>
</feature>
<dbReference type="Proteomes" id="UP000002601">
    <property type="component" value="Chromosome"/>
</dbReference>
<reference evidence="2 3" key="1">
    <citation type="submission" date="2009-06" db="EMBL/GenBank/DDBJ databases">
        <title>Complete sequence of Desulfovibrio salexigens DSM 2638.</title>
        <authorList>
            <consortium name="US DOE Joint Genome Institute"/>
            <person name="Lucas S."/>
            <person name="Copeland A."/>
            <person name="Lapidus A."/>
            <person name="Glavina del Rio T."/>
            <person name="Tice H."/>
            <person name="Bruce D."/>
            <person name="Goodwin L."/>
            <person name="Pitluck S."/>
            <person name="Munk A.C."/>
            <person name="Brettin T."/>
            <person name="Detter J.C."/>
            <person name="Han C."/>
            <person name="Tapia R."/>
            <person name="Larimer F."/>
            <person name="Land M."/>
            <person name="Hauser L."/>
            <person name="Kyrpides N."/>
            <person name="Anderson I."/>
            <person name="Wall J.D."/>
            <person name="Arkin A.P."/>
            <person name="Dehal P."/>
            <person name="Chivian D."/>
            <person name="Giles B."/>
            <person name="Hazen T.C."/>
        </authorList>
    </citation>
    <scope>NUCLEOTIDE SEQUENCE [LARGE SCALE GENOMIC DNA]</scope>
    <source>
        <strain evidence="3">ATCC 14822 / DSM 2638 / NCIMB 8403 / VKM B-1763</strain>
    </source>
</reference>
<dbReference type="EMBL" id="CP001649">
    <property type="protein sequence ID" value="ACS79702.1"/>
    <property type="molecule type" value="Genomic_DNA"/>
</dbReference>
<dbReference type="AlphaFoldDB" id="C6BSZ8"/>
<feature type="transmembrane region" description="Helical" evidence="1">
    <location>
        <begin position="187"/>
        <end position="212"/>
    </location>
</feature>
<feature type="transmembrane region" description="Helical" evidence="1">
    <location>
        <begin position="123"/>
        <end position="141"/>
    </location>
</feature>
<feature type="transmembrane region" description="Helical" evidence="1">
    <location>
        <begin position="251"/>
        <end position="273"/>
    </location>
</feature>
<keyword evidence="1" id="KW-1133">Transmembrane helix</keyword>
<dbReference type="OrthoDB" id="637094at2"/>